<feature type="compositionally biased region" description="Low complexity" evidence="1">
    <location>
        <begin position="306"/>
        <end position="315"/>
    </location>
</feature>
<evidence type="ECO:0000313" key="4">
    <source>
        <dbReference type="EMBL" id="CUO78447.1"/>
    </source>
</evidence>
<feature type="compositionally biased region" description="Acidic residues" evidence="1">
    <location>
        <begin position="413"/>
        <end position="426"/>
    </location>
</feature>
<evidence type="ECO:0000256" key="2">
    <source>
        <dbReference type="SAM" id="Phobius"/>
    </source>
</evidence>
<organism evidence="4 5">
    <name type="scientific">Fusicatenibacter saccharivorans</name>
    <dbReference type="NCBI Taxonomy" id="1150298"/>
    <lineage>
        <taxon>Bacteria</taxon>
        <taxon>Bacillati</taxon>
        <taxon>Bacillota</taxon>
        <taxon>Clostridia</taxon>
        <taxon>Lachnospirales</taxon>
        <taxon>Lachnospiraceae</taxon>
        <taxon>Fusicatenibacter</taxon>
    </lineage>
</organism>
<evidence type="ECO:0000256" key="3">
    <source>
        <dbReference type="SAM" id="SignalP"/>
    </source>
</evidence>
<dbReference type="AlphaFoldDB" id="A0A174HYM9"/>
<feature type="region of interest" description="Disordered" evidence="1">
    <location>
        <begin position="464"/>
        <end position="515"/>
    </location>
</feature>
<dbReference type="EMBL" id="CZAL01000002">
    <property type="protein sequence ID" value="CUO78447.1"/>
    <property type="molecule type" value="Genomic_DNA"/>
</dbReference>
<keyword evidence="2" id="KW-0812">Transmembrane</keyword>
<feature type="compositionally biased region" description="Polar residues" evidence="1">
    <location>
        <begin position="505"/>
        <end position="515"/>
    </location>
</feature>
<feature type="compositionally biased region" description="Low complexity" evidence="1">
    <location>
        <begin position="471"/>
        <end position="501"/>
    </location>
</feature>
<feature type="region of interest" description="Disordered" evidence="1">
    <location>
        <begin position="179"/>
        <end position="387"/>
    </location>
</feature>
<feature type="region of interest" description="Disordered" evidence="1">
    <location>
        <begin position="30"/>
        <end position="52"/>
    </location>
</feature>
<keyword evidence="2" id="KW-1133">Transmembrane helix</keyword>
<keyword evidence="2" id="KW-0472">Membrane</keyword>
<evidence type="ECO:0000313" key="5">
    <source>
        <dbReference type="Proteomes" id="UP000095709"/>
    </source>
</evidence>
<name>A0A174HYM9_9FIRM</name>
<dbReference type="RefSeq" id="WP_055265311.1">
    <property type="nucleotide sequence ID" value="NZ_CZAL01000002.1"/>
</dbReference>
<reference evidence="4 5" key="1">
    <citation type="submission" date="2015-09" db="EMBL/GenBank/DDBJ databases">
        <authorList>
            <consortium name="Pathogen Informatics"/>
        </authorList>
    </citation>
    <scope>NUCLEOTIDE SEQUENCE [LARGE SCALE GENOMIC DNA]</scope>
    <source>
        <strain evidence="4 5">2789STDY5834885</strain>
    </source>
</reference>
<dbReference type="Proteomes" id="UP000095709">
    <property type="component" value="Unassembled WGS sequence"/>
</dbReference>
<evidence type="ECO:0000256" key="1">
    <source>
        <dbReference type="SAM" id="MobiDB-lite"/>
    </source>
</evidence>
<keyword evidence="3" id="KW-0732">Signal</keyword>
<protein>
    <submittedName>
        <fullName evidence="4">Uncharacterized protein</fullName>
    </submittedName>
</protein>
<feature type="compositionally biased region" description="Acidic residues" evidence="1">
    <location>
        <begin position="323"/>
        <end position="333"/>
    </location>
</feature>
<feature type="compositionally biased region" description="Basic and acidic residues" evidence="1">
    <location>
        <begin position="349"/>
        <end position="374"/>
    </location>
</feature>
<gene>
    <name evidence="4" type="ORF">ERS852498_00469</name>
</gene>
<feature type="signal peptide" evidence="3">
    <location>
        <begin position="1"/>
        <end position="23"/>
    </location>
</feature>
<sequence length="571" mass="59818">MKKKQAWKVMGAVLAGTLVFSDAIPLRASASAGTEKSAVQNETVSGTENGTETKTKRAAVYVNLKTGDDTADGTTAETAVKTVEKAQELLAAAAAELQADGKTTEKNTTADTSKTAAEEAAEKYLVFVGMDEKELETYRKKQQKTDFWGRVTDTVFAADEIVVTEAGYEAVLAAEKAKETVSETPTLAPGESPAPDAAEDTVTPTPGPTETPDAEPTAEPTVTPDAEPTVEPTETPDAEPTVTPAEEPTATPTPDADNGENTGDTPTAAPTPDAEPTVTPEVTPTTAPGENTDDSENPDNPETPAEDPTVTPAPDDTAKDDPAADDTNQDDTNQDNQNGTGKDASSDQWKQDENLGDLVKDEIQKENETVKNFDEISNPSGTDSTEDGYLISDVSLLIQPMAVSLSGSVVSEEQTETAEAETADEGEHELLAAAEQKSNLSAGEMTASAADDVSTLRAAGTILVGPDNYGTNKTSTPTPTATPSKSSSNNSSSNSNTGSTKIPQKKTQTTASIRSIPVNTGDETLVLPLAISSALSAAVMFCMAFLQMQAKRAKSMAAWLEFKKNHPFDEE</sequence>
<feature type="region of interest" description="Disordered" evidence="1">
    <location>
        <begin position="406"/>
        <end position="426"/>
    </location>
</feature>
<accession>A0A174HYM9</accession>
<proteinExistence type="predicted"/>
<feature type="transmembrane region" description="Helical" evidence="2">
    <location>
        <begin position="525"/>
        <end position="546"/>
    </location>
</feature>
<feature type="chain" id="PRO_5039289554" evidence="3">
    <location>
        <begin position="24"/>
        <end position="571"/>
    </location>
</feature>
<feature type="compositionally biased region" description="Polar residues" evidence="1">
    <location>
        <begin position="31"/>
        <end position="52"/>
    </location>
</feature>
<feature type="compositionally biased region" description="Low complexity" evidence="1">
    <location>
        <begin position="200"/>
        <end position="289"/>
    </location>
</feature>